<dbReference type="Pfam" id="PF09861">
    <property type="entry name" value="Lar_N"/>
    <property type="match status" value="1"/>
</dbReference>
<dbReference type="InterPro" id="IPR018657">
    <property type="entry name" value="LarA-like_N"/>
</dbReference>
<name>A0A926CXP9_9FIRM</name>
<dbReference type="EMBL" id="JACRSO010000001">
    <property type="protein sequence ID" value="MBC8528625.1"/>
    <property type="molecule type" value="Genomic_DNA"/>
</dbReference>
<sequence length="473" mass="52593">MKQVMIEYGDGMMPIEVPDSATIVSPETHYVDPPEVDPRAATREALDHPLGMDPLYVQAKPGKKAVICFPDRVKGGSHDLAHRKICIPMIVEDLKKGGIRDEDITLVCAVGLHKKNSYEEMLGYLGQEIMDEFWPDRIVNHDAEDPENMIELGVDELGDTVNMNKQVYEADIAVMIGHVQCNPYGGYSGGYKMCVTGITGWRCIASHHVPSTMHRDDFLPVNTEHSYMRKQFDAIGRAMEKGMGKRFFCVDAVLGSRAQVLGVWAGAPDLVQEASWPLAQKRTDVFLENQEPFDIMIFGQPKTFHYGPGMGTNPILILQAIGSQVARHKEVFREQGVVICASLCDGWFNDEWFPSYRKLYEKLQTINDFGQVTQFAEEISTDPDDIAAYRAGTAYHPFHALSMVSMGGVALNHTSAIYLPGAKAGGYARGMGMRPTDTFKESLEKAIKMVGKDARILVQQKAFTAVSVHLKKK</sequence>
<dbReference type="InterPro" id="IPR043166">
    <property type="entry name" value="LarA-like_C"/>
</dbReference>
<organism evidence="2 3">
    <name type="scientific">Luoshenia tenuis</name>
    <dbReference type="NCBI Taxonomy" id="2763654"/>
    <lineage>
        <taxon>Bacteria</taxon>
        <taxon>Bacillati</taxon>
        <taxon>Bacillota</taxon>
        <taxon>Clostridia</taxon>
        <taxon>Christensenellales</taxon>
        <taxon>Christensenellaceae</taxon>
        <taxon>Luoshenia</taxon>
    </lineage>
</organism>
<dbReference type="GO" id="GO:0050043">
    <property type="term" value="F:lactate racemase activity"/>
    <property type="evidence" value="ECO:0007669"/>
    <property type="project" value="InterPro"/>
</dbReference>
<dbReference type="InterPro" id="IPR048068">
    <property type="entry name" value="LarA-like"/>
</dbReference>
<comment type="caution">
    <text evidence="2">The sequence shown here is derived from an EMBL/GenBank/DDBJ whole genome shotgun (WGS) entry which is preliminary data.</text>
</comment>
<dbReference type="PANTHER" id="PTHR33171:SF17">
    <property type="entry name" value="LARA-LIKE N-TERMINAL DOMAIN-CONTAINING PROTEIN"/>
    <property type="match status" value="1"/>
</dbReference>
<accession>A0A926CXP9</accession>
<keyword evidence="3" id="KW-1185">Reference proteome</keyword>
<dbReference type="Gene3D" id="3.90.226.30">
    <property type="match status" value="1"/>
</dbReference>
<proteinExistence type="predicted"/>
<evidence type="ECO:0000313" key="2">
    <source>
        <dbReference type="EMBL" id="MBC8528625.1"/>
    </source>
</evidence>
<dbReference type="AlphaFoldDB" id="A0A926CXP9"/>
<dbReference type="PANTHER" id="PTHR33171">
    <property type="entry name" value="LAR_N DOMAIN-CONTAINING PROTEIN"/>
    <property type="match status" value="1"/>
</dbReference>
<evidence type="ECO:0000313" key="3">
    <source>
        <dbReference type="Proteomes" id="UP000654279"/>
    </source>
</evidence>
<dbReference type="Gene3D" id="3.40.50.11440">
    <property type="match status" value="1"/>
</dbReference>
<reference evidence="2" key="1">
    <citation type="submission" date="2020-08" db="EMBL/GenBank/DDBJ databases">
        <title>Genome public.</title>
        <authorList>
            <person name="Liu C."/>
            <person name="Sun Q."/>
        </authorList>
    </citation>
    <scope>NUCLEOTIDE SEQUENCE</scope>
    <source>
        <strain evidence="2">NSJ-44</strain>
    </source>
</reference>
<feature type="domain" description="LarA-like N-terminal" evidence="1">
    <location>
        <begin position="8"/>
        <end position="212"/>
    </location>
</feature>
<dbReference type="Proteomes" id="UP000654279">
    <property type="component" value="Unassembled WGS sequence"/>
</dbReference>
<gene>
    <name evidence="2" type="ORF">H8699_04130</name>
</gene>
<evidence type="ECO:0000259" key="1">
    <source>
        <dbReference type="Pfam" id="PF09861"/>
    </source>
</evidence>
<protein>
    <submittedName>
        <fullName evidence="2">DUF2088 domain-containing protein</fullName>
    </submittedName>
</protein>
<dbReference type="RefSeq" id="WP_249284606.1">
    <property type="nucleotide sequence ID" value="NZ_JACRSO010000001.1"/>
</dbReference>